<evidence type="ECO:0000313" key="1">
    <source>
        <dbReference type="EMBL" id="KAI3761269.1"/>
    </source>
</evidence>
<reference evidence="1 2" key="2">
    <citation type="journal article" date="2022" name="Mol. Ecol. Resour.">
        <title>The genomes of chicory, endive, great burdock and yacon provide insights into Asteraceae paleo-polyploidization history and plant inulin production.</title>
        <authorList>
            <person name="Fan W."/>
            <person name="Wang S."/>
            <person name="Wang H."/>
            <person name="Wang A."/>
            <person name="Jiang F."/>
            <person name="Liu H."/>
            <person name="Zhao H."/>
            <person name="Xu D."/>
            <person name="Zhang Y."/>
        </authorList>
    </citation>
    <scope>NUCLEOTIDE SEQUENCE [LARGE SCALE GENOMIC DNA]</scope>
    <source>
        <strain evidence="2">cv. Yunnan</strain>
        <tissue evidence="1">Leaves</tissue>
    </source>
</reference>
<protein>
    <submittedName>
        <fullName evidence="1">Uncharacterized protein</fullName>
    </submittedName>
</protein>
<gene>
    <name evidence="1" type="ORF">L1987_51681</name>
</gene>
<dbReference type="EMBL" id="CM042034">
    <property type="protein sequence ID" value="KAI3761269.1"/>
    <property type="molecule type" value="Genomic_DNA"/>
</dbReference>
<name>A0ACB9EQZ2_9ASTR</name>
<keyword evidence="2" id="KW-1185">Reference proteome</keyword>
<accession>A0ACB9EQZ2</accession>
<organism evidence="1 2">
    <name type="scientific">Smallanthus sonchifolius</name>
    <dbReference type="NCBI Taxonomy" id="185202"/>
    <lineage>
        <taxon>Eukaryota</taxon>
        <taxon>Viridiplantae</taxon>
        <taxon>Streptophyta</taxon>
        <taxon>Embryophyta</taxon>
        <taxon>Tracheophyta</taxon>
        <taxon>Spermatophyta</taxon>
        <taxon>Magnoliopsida</taxon>
        <taxon>eudicotyledons</taxon>
        <taxon>Gunneridae</taxon>
        <taxon>Pentapetalae</taxon>
        <taxon>asterids</taxon>
        <taxon>campanulids</taxon>
        <taxon>Asterales</taxon>
        <taxon>Asteraceae</taxon>
        <taxon>Asteroideae</taxon>
        <taxon>Heliantheae alliance</taxon>
        <taxon>Millerieae</taxon>
        <taxon>Smallanthus</taxon>
    </lineage>
</organism>
<comment type="caution">
    <text evidence="1">The sequence shown here is derived from an EMBL/GenBank/DDBJ whole genome shotgun (WGS) entry which is preliminary data.</text>
</comment>
<proteinExistence type="predicted"/>
<sequence length="352" mass="39958">MLKSQKDFLDFIRLSYLVSATTTGGDDNDGDGGNESDGGCSSSNEGSKDKHSLKGMEVQVDKVPKLEFYHWTWKNMGMRCKLFCDIDHILLLHQGPIHEFTLRLCTDCDCFELDHILLHLSKNHTVKKLTFDGWNVYYRYDLPISVFSLHHLTDLYLEHVDLDHQPIFNGFGSLRSLVLYHVGISTETLLHLLSNCPSLKSFSLDKWLVLDSVPQELQASLFHLKYFCFEEMCFDDNSGLGFLLGLIKCSPNLEKIMLQSSCIATSFSVGLLTSFGCWLPHNRFTLAATVDETPFPLLVLLGLPLRTNRKVILSVDGDEICSQDLLMEMKNEVPTYSTNLHSPRFNRAPTQH</sequence>
<evidence type="ECO:0000313" key="2">
    <source>
        <dbReference type="Proteomes" id="UP001056120"/>
    </source>
</evidence>
<dbReference type="Proteomes" id="UP001056120">
    <property type="component" value="Linkage Group LG17"/>
</dbReference>
<reference evidence="2" key="1">
    <citation type="journal article" date="2022" name="Mol. Ecol. Resour.">
        <title>The genomes of chicory, endive, great burdock and yacon provide insights into Asteraceae palaeo-polyploidization history and plant inulin production.</title>
        <authorList>
            <person name="Fan W."/>
            <person name="Wang S."/>
            <person name="Wang H."/>
            <person name="Wang A."/>
            <person name="Jiang F."/>
            <person name="Liu H."/>
            <person name="Zhao H."/>
            <person name="Xu D."/>
            <person name="Zhang Y."/>
        </authorList>
    </citation>
    <scope>NUCLEOTIDE SEQUENCE [LARGE SCALE GENOMIC DNA]</scope>
    <source>
        <strain evidence="2">cv. Yunnan</strain>
    </source>
</reference>